<protein>
    <submittedName>
        <fullName evidence="1">Uncharacterized protein</fullName>
    </submittedName>
</protein>
<comment type="caution">
    <text evidence="1">The sequence shown here is derived from an EMBL/GenBank/DDBJ whole genome shotgun (WGS) entry which is preliminary data.</text>
</comment>
<organism evidence="1 2">
    <name type="scientific">Araneus ventricosus</name>
    <name type="common">Orbweaver spider</name>
    <name type="synonym">Epeira ventricosa</name>
    <dbReference type="NCBI Taxonomy" id="182803"/>
    <lineage>
        <taxon>Eukaryota</taxon>
        <taxon>Metazoa</taxon>
        <taxon>Ecdysozoa</taxon>
        <taxon>Arthropoda</taxon>
        <taxon>Chelicerata</taxon>
        <taxon>Arachnida</taxon>
        <taxon>Araneae</taxon>
        <taxon>Araneomorphae</taxon>
        <taxon>Entelegynae</taxon>
        <taxon>Araneoidea</taxon>
        <taxon>Araneidae</taxon>
        <taxon>Araneus</taxon>
    </lineage>
</organism>
<sequence length="100" mass="11476">MGVIIDKKRPSRGRISREVNTGFGMSHYRKNTREGRTTREASTQVSGWEYYRKTTVTEGRPGSFTGFGMGVNIGKRRSREEADARCFNTGWIGEPHYRKK</sequence>
<dbReference type="Proteomes" id="UP000499080">
    <property type="component" value="Unassembled WGS sequence"/>
</dbReference>
<dbReference type="AlphaFoldDB" id="A0A4Y2BAW8"/>
<accession>A0A4Y2BAW8</accession>
<reference evidence="1 2" key="1">
    <citation type="journal article" date="2019" name="Sci. Rep.">
        <title>Orb-weaving spider Araneus ventricosus genome elucidates the spidroin gene catalogue.</title>
        <authorList>
            <person name="Kono N."/>
            <person name="Nakamura H."/>
            <person name="Ohtoshi R."/>
            <person name="Moran D.A.P."/>
            <person name="Shinohara A."/>
            <person name="Yoshida Y."/>
            <person name="Fujiwara M."/>
            <person name="Mori M."/>
            <person name="Tomita M."/>
            <person name="Arakawa K."/>
        </authorList>
    </citation>
    <scope>NUCLEOTIDE SEQUENCE [LARGE SCALE GENOMIC DNA]</scope>
</reference>
<name>A0A4Y2BAW8_ARAVE</name>
<dbReference type="EMBL" id="BGPR01000059">
    <property type="protein sequence ID" value="GBL88416.1"/>
    <property type="molecule type" value="Genomic_DNA"/>
</dbReference>
<keyword evidence="2" id="KW-1185">Reference proteome</keyword>
<evidence type="ECO:0000313" key="1">
    <source>
        <dbReference type="EMBL" id="GBL88416.1"/>
    </source>
</evidence>
<evidence type="ECO:0000313" key="2">
    <source>
        <dbReference type="Proteomes" id="UP000499080"/>
    </source>
</evidence>
<proteinExistence type="predicted"/>
<gene>
    <name evidence="1" type="ORF">AVEN_103060_1</name>
</gene>